<proteinExistence type="predicted"/>
<accession>A0A8T4L9F7</accession>
<dbReference type="EMBL" id="JAGVWE010000006">
    <property type="protein sequence ID" value="MBS3063561.1"/>
    <property type="molecule type" value="Genomic_DNA"/>
</dbReference>
<dbReference type="Proteomes" id="UP000678237">
    <property type="component" value="Unassembled WGS sequence"/>
</dbReference>
<comment type="caution">
    <text evidence="2">The sequence shown here is derived from an EMBL/GenBank/DDBJ whole genome shotgun (WGS) entry which is preliminary data.</text>
</comment>
<feature type="compositionally biased region" description="Basic and acidic residues" evidence="1">
    <location>
        <begin position="136"/>
        <end position="147"/>
    </location>
</feature>
<dbReference type="AlphaFoldDB" id="A0A8T4L9F7"/>
<sequence>MALVEGASLKHIQVEGVISGMDFEDGVVIVQGPDEKYLNSILALCKRRFNQFMVVSKQNPAAAVEALPVREMTHILTDDVEVKEKCSIHFSGPVHAEFEFSEQAGILAVNFTKKELGSSGKKAGAPPSDWLGGLTKKKEEKPAAPTA</sequence>
<feature type="region of interest" description="Disordered" evidence="1">
    <location>
        <begin position="116"/>
        <end position="147"/>
    </location>
</feature>
<reference evidence="2" key="1">
    <citation type="submission" date="2021-03" db="EMBL/GenBank/DDBJ databases">
        <authorList>
            <person name="Jaffe A."/>
        </authorList>
    </citation>
    <scope>NUCLEOTIDE SEQUENCE</scope>
    <source>
        <strain evidence="2">RIFCSPLOWO2_01_FULL_58_19</strain>
    </source>
</reference>
<evidence type="ECO:0000256" key="1">
    <source>
        <dbReference type="SAM" id="MobiDB-lite"/>
    </source>
</evidence>
<protein>
    <submittedName>
        <fullName evidence="2">Uncharacterized protein</fullName>
    </submittedName>
</protein>
<evidence type="ECO:0000313" key="3">
    <source>
        <dbReference type="Proteomes" id="UP000678237"/>
    </source>
</evidence>
<gene>
    <name evidence="2" type="ORF">J4203_06900</name>
</gene>
<organism evidence="2 3">
    <name type="scientific">Candidatus Iainarchaeum sp</name>
    <dbReference type="NCBI Taxonomy" id="3101447"/>
    <lineage>
        <taxon>Archaea</taxon>
        <taxon>Candidatus Iainarchaeota</taxon>
        <taxon>Candidatus Iainarchaeia</taxon>
        <taxon>Candidatus Iainarchaeales</taxon>
        <taxon>Candidatus Iainarchaeaceae</taxon>
        <taxon>Candidatus Iainarchaeum</taxon>
    </lineage>
</organism>
<name>A0A8T4L9F7_9ARCH</name>
<evidence type="ECO:0000313" key="2">
    <source>
        <dbReference type="EMBL" id="MBS3063561.1"/>
    </source>
</evidence>
<reference evidence="2" key="2">
    <citation type="submission" date="2021-05" db="EMBL/GenBank/DDBJ databases">
        <title>Protein family content uncovers lineage relationships and bacterial pathway maintenance mechanisms in DPANN archaea.</title>
        <authorList>
            <person name="Castelle C.J."/>
            <person name="Meheust R."/>
            <person name="Jaffe A.L."/>
            <person name="Seitz K."/>
            <person name="Gong X."/>
            <person name="Baker B.J."/>
            <person name="Banfield J.F."/>
        </authorList>
    </citation>
    <scope>NUCLEOTIDE SEQUENCE</scope>
    <source>
        <strain evidence="2">RIFCSPLOWO2_01_FULL_58_19</strain>
    </source>
</reference>